<evidence type="ECO:0000313" key="2">
    <source>
        <dbReference type="Proteomes" id="UP000050902"/>
    </source>
</evidence>
<accession>A0ABR5NFE8</accession>
<dbReference type="Proteomes" id="UP000050902">
    <property type="component" value="Unassembled WGS sequence"/>
</dbReference>
<dbReference type="EMBL" id="LDJG01000049">
    <property type="protein sequence ID" value="KRG53612.1"/>
    <property type="molecule type" value="Genomic_DNA"/>
</dbReference>
<keyword evidence="2" id="KW-1185">Reference proteome</keyword>
<comment type="caution">
    <text evidence="1">The sequence shown here is derived from an EMBL/GenBank/DDBJ whole genome shotgun (WGS) entry which is preliminary data.</text>
</comment>
<reference evidence="1 2" key="1">
    <citation type="submission" date="2015-05" db="EMBL/GenBank/DDBJ databases">
        <title>Genome sequencing and analysis of members of genus Stenotrophomonas.</title>
        <authorList>
            <person name="Patil P.P."/>
            <person name="Midha S."/>
            <person name="Patil P.B."/>
        </authorList>
    </citation>
    <scope>NUCLEOTIDE SEQUENCE [LARGE SCALE GENOMIC DNA]</scope>
    <source>
        <strain evidence="1 2">DSM 12575</strain>
    </source>
</reference>
<proteinExistence type="predicted"/>
<sequence>MSWVTPATGADDMEVLAPASISVAYKGQSLVIHPLSIGVIPAVVRELRPVIASLREKAATTDGAFDVEVTPELIMDLVVDYSEPLFIATALCSGQPVDLIRSGDPAEFIELAMAVGRVNSDFFLRRIVPLLGDLKGEFSKAARPPGDGQTPSSF</sequence>
<organism evidence="1 2">
    <name type="scientific">Stenotrophomonas nitritireducens</name>
    <dbReference type="NCBI Taxonomy" id="83617"/>
    <lineage>
        <taxon>Bacteria</taxon>
        <taxon>Pseudomonadati</taxon>
        <taxon>Pseudomonadota</taxon>
        <taxon>Gammaproteobacteria</taxon>
        <taxon>Lysobacterales</taxon>
        <taxon>Lysobacteraceae</taxon>
        <taxon>Stenotrophomonas</taxon>
    </lineage>
</organism>
<gene>
    <name evidence="1" type="ORF">ABB22_17380</name>
</gene>
<protein>
    <submittedName>
        <fullName evidence="1">Uncharacterized protein</fullName>
    </submittedName>
</protein>
<name>A0ABR5NFE8_9GAMM</name>
<evidence type="ECO:0000313" key="1">
    <source>
        <dbReference type="EMBL" id="KRG53612.1"/>
    </source>
</evidence>